<feature type="non-terminal residue" evidence="1">
    <location>
        <position position="51"/>
    </location>
</feature>
<proteinExistence type="predicted"/>
<name>A0A392PBC1_9FABA</name>
<gene>
    <name evidence="1" type="ORF">A2U01_0030019</name>
</gene>
<dbReference type="AlphaFoldDB" id="A0A392PBC1"/>
<dbReference type="Proteomes" id="UP000265520">
    <property type="component" value="Unassembled WGS sequence"/>
</dbReference>
<evidence type="ECO:0000313" key="1">
    <source>
        <dbReference type="EMBL" id="MCI08937.1"/>
    </source>
</evidence>
<dbReference type="EMBL" id="LXQA010070841">
    <property type="protein sequence ID" value="MCI08937.1"/>
    <property type="molecule type" value="Genomic_DNA"/>
</dbReference>
<organism evidence="1 2">
    <name type="scientific">Trifolium medium</name>
    <dbReference type="NCBI Taxonomy" id="97028"/>
    <lineage>
        <taxon>Eukaryota</taxon>
        <taxon>Viridiplantae</taxon>
        <taxon>Streptophyta</taxon>
        <taxon>Embryophyta</taxon>
        <taxon>Tracheophyta</taxon>
        <taxon>Spermatophyta</taxon>
        <taxon>Magnoliopsida</taxon>
        <taxon>eudicotyledons</taxon>
        <taxon>Gunneridae</taxon>
        <taxon>Pentapetalae</taxon>
        <taxon>rosids</taxon>
        <taxon>fabids</taxon>
        <taxon>Fabales</taxon>
        <taxon>Fabaceae</taxon>
        <taxon>Papilionoideae</taxon>
        <taxon>50 kb inversion clade</taxon>
        <taxon>NPAAA clade</taxon>
        <taxon>Hologalegina</taxon>
        <taxon>IRL clade</taxon>
        <taxon>Trifolieae</taxon>
        <taxon>Trifolium</taxon>
    </lineage>
</organism>
<protein>
    <submittedName>
        <fullName evidence="1">Uncharacterized protein</fullName>
    </submittedName>
</protein>
<sequence>MVSDLMENDSKEWNVHRTSSMFDQPSVARILATPLYPSVTVDRRLWRGESK</sequence>
<evidence type="ECO:0000313" key="2">
    <source>
        <dbReference type="Proteomes" id="UP000265520"/>
    </source>
</evidence>
<accession>A0A392PBC1</accession>
<keyword evidence="2" id="KW-1185">Reference proteome</keyword>
<comment type="caution">
    <text evidence="1">The sequence shown here is derived from an EMBL/GenBank/DDBJ whole genome shotgun (WGS) entry which is preliminary data.</text>
</comment>
<reference evidence="1 2" key="1">
    <citation type="journal article" date="2018" name="Front. Plant Sci.">
        <title>Red Clover (Trifolium pratense) and Zigzag Clover (T. medium) - A Picture of Genomic Similarities and Differences.</title>
        <authorList>
            <person name="Dluhosova J."/>
            <person name="Istvanek J."/>
            <person name="Nedelnik J."/>
            <person name="Repkova J."/>
        </authorList>
    </citation>
    <scope>NUCLEOTIDE SEQUENCE [LARGE SCALE GENOMIC DNA]</scope>
    <source>
        <strain evidence="2">cv. 10/8</strain>
        <tissue evidence="1">Leaf</tissue>
    </source>
</reference>